<evidence type="ECO:0000256" key="12">
    <source>
        <dbReference type="ARBA" id="ARBA00025712"/>
    </source>
</evidence>
<keyword evidence="8" id="KW-0560">Oxidoreductase</keyword>
<dbReference type="SUPFAM" id="SSF55961">
    <property type="entry name" value="Bet v1-like"/>
    <property type="match status" value="1"/>
</dbReference>
<evidence type="ECO:0000256" key="16">
    <source>
        <dbReference type="ARBA" id="ARBA00049548"/>
    </source>
</evidence>
<dbReference type="InterPro" id="IPR050584">
    <property type="entry name" value="Cholesterol_7-desaturase"/>
</dbReference>
<comment type="cofactor">
    <cofactor evidence="1">
        <name>Fe cation</name>
        <dbReference type="ChEBI" id="CHEBI:24875"/>
    </cofactor>
</comment>
<evidence type="ECO:0000256" key="13">
    <source>
        <dbReference type="ARBA" id="ARBA00025729"/>
    </source>
</evidence>
<dbReference type="CDD" id="cd03469">
    <property type="entry name" value="Rieske_RO_Alpha_N"/>
    <property type="match status" value="1"/>
</dbReference>
<evidence type="ECO:0000256" key="10">
    <source>
        <dbReference type="ARBA" id="ARBA00023014"/>
    </source>
</evidence>
<dbReference type="InterPro" id="IPR012292">
    <property type="entry name" value="Globin/Proto"/>
</dbReference>
<dbReference type="GO" id="GO:0019825">
    <property type="term" value="F:oxygen binding"/>
    <property type="evidence" value="ECO:0007669"/>
    <property type="project" value="InterPro"/>
</dbReference>
<comment type="subcellular location">
    <subcellularLocation>
        <location evidence="2">Membrane</location>
    </subcellularLocation>
</comment>
<dbReference type="UniPathway" id="UPA01020"/>
<dbReference type="GO" id="GO:0046872">
    <property type="term" value="F:metal ion binding"/>
    <property type="evidence" value="ECO:0007669"/>
    <property type="project" value="UniProtKB-KW"/>
</dbReference>
<evidence type="ECO:0000256" key="15">
    <source>
        <dbReference type="ARBA" id="ARBA00047853"/>
    </source>
</evidence>
<dbReference type="GO" id="GO:0170056">
    <property type="term" value="F:cholesterol 7-desaturase [NAD(P)H] activity"/>
    <property type="evidence" value="ECO:0007669"/>
    <property type="project" value="UniProtKB-EC"/>
</dbReference>
<dbReference type="Proteomes" id="UP000663852">
    <property type="component" value="Unassembled WGS sequence"/>
</dbReference>
<dbReference type="Pfam" id="PF19298">
    <property type="entry name" value="KshA_C"/>
    <property type="match status" value="1"/>
</dbReference>
<evidence type="ECO:0000256" key="14">
    <source>
        <dbReference type="ARBA" id="ARBA00026095"/>
    </source>
</evidence>
<dbReference type="GO" id="GO:0005737">
    <property type="term" value="C:cytoplasm"/>
    <property type="evidence" value="ECO:0007669"/>
    <property type="project" value="TreeGrafter"/>
</dbReference>
<evidence type="ECO:0000259" key="17">
    <source>
        <dbReference type="PROSITE" id="PS51296"/>
    </source>
</evidence>
<proteinExistence type="inferred from homology"/>
<dbReference type="EMBL" id="CAJNOJ010000045">
    <property type="protein sequence ID" value="CAF0945524.1"/>
    <property type="molecule type" value="Genomic_DNA"/>
</dbReference>
<feature type="domain" description="Rieske" evidence="17">
    <location>
        <begin position="57"/>
        <end position="167"/>
    </location>
</feature>
<evidence type="ECO:0000256" key="6">
    <source>
        <dbReference type="ARBA" id="ARBA00022723"/>
    </source>
</evidence>
<dbReference type="GO" id="GO:0020037">
    <property type="term" value="F:heme binding"/>
    <property type="evidence" value="ECO:0007669"/>
    <property type="project" value="InterPro"/>
</dbReference>
<dbReference type="OrthoDB" id="426882at2759"/>
<keyword evidence="11" id="KW-0472">Membrane</keyword>
<dbReference type="AlphaFoldDB" id="A0A814CQH7"/>
<dbReference type="GO" id="GO:0051537">
    <property type="term" value="F:2 iron, 2 sulfur cluster binding"/>
    <property type="evidence" value="ECO:0007669"/>
    <property type="project" value="UniProtKB-KW"/>
</dbReference>
<keyword evidence="4" id="KW-0812">Transmembrane</keyword>
<sequence length="619" mass="72809">MFMLIEDFVSPWWAVLFVAPLIVLYVRRWYNEKSKVRPARRGVDRSLTYTREYPCGWYRICDSSDVSKRRQVKHAFALGREMVIFRSDDEPSQVYVLDAFCVHMGANLAVGGRVMPGTNCLQCPFHLWEFSGEDGRCTKIPYIDGKIPEKAKMQTYPCVERHGMVMIWYHPLNEPPHYDAICIDDLLTDRFQFRGVYRYPNVHMHLQEFAENAADVQHFQPLHGQMLIPWTETHVPFVHVYHQASLKFDDEKSHLAYFYDTAMIQLFGKRYESTKVDASITFYGPGGITLFRFDGSFGRIYLFHTHTPTNYTELDVEFLAFVERKIPRLLNWYIIGNWIAQWQRDIDIWENKIHKRAPFLVKNDGPILKMRRWYNQFYLSKEQKENVPEILDCWEKYILQEENNPLCVIADCSIELQKIQFEESVMGCSIATLHSVEPKHLFTSNEIALLKQSWNVIKGHDLHKFLQNILIKTTHESRSFRQFCISKIQVDGNNYDYSQHDSCLRTDLSWQIALPDYSVEVNNAMEKFLAAISKENHVNTYLQLFPINRDSFPIEHETLLILKRCTLNSLHERFQSTNRAMADDYTRAWDKVFTSAIDHVCESTTSTTEIIMRMNISNK</sequence>
<evidence type="ECO:0000256" key="11">
    <source>
        <dbReference type="ARBA" id="ARBA00023136"/>
    </source>
</evidence>
<gene>
    <name evidence="18" type="ORF">EDS130_LOCUS12052</name>
</gene>
<evidence type="ECO:0000313" key="19">
    <source>
        <dbReference type="Proteomes" id="UP000663852"/>
    </source>
</evidence>
<comment type="pathway">
    <text evidence="3">Hormone biosynthesis.</text>
</comment>
<comment type="caution">
    <text evidence="18">The sequence shown here is derived from an EMBL/GenBank/DDBJ whole genome shotgun (WGS) entry which is preliminary data.</text>
</comment>
<dbReference type="EC" id="1.14.19.21" evidence="14"/>
<dbReference type="Gene3D" id="2.102.10.10">
    <property type="entry name" value="Rieske [2Fe-2S] iron-sulphur domain"/>
    <property type="match status" value="1"/>
</dbReference>
<keyword evidence="7" id="KW-1133">Transmembrane helix</keyword>
<dbReference type="InterPro" id="IPR045605">
    <property type="entry name" value="KshA-like_C"/>
</dbReference>
<reference evidence="18" key="1">
    <citation type="submission" date="2021-02" db="EMBL/GenBank/DDBJ databases">
        <authorList>
            <person name="Nowell W R."/>
        </authorList>
    </citation>
    <scope>NUCLEOTIDE SEQUENCE</scope>
</reference>
<evidence type="ECO:0000256" key="3">
    <source>
        <dbReference type="ARBA" id="ARBA00004972"/>
    </source>
</evidence>
<keyword evidence="6" id="KW-0479">Metal-binding</keyword>
<keyword evidence="10" id="KW-0411">Iron-sulfur</keyword>
<name>A0A814CQH7_ADIRI</name>
<dbReference type="PROSITE" id="PS51296">
    <property type="entry name" value="RIESKE"/>
    <property type="match status" value="1"/>
</dbReference>
<evidence type="ECO:0000256" key="8">
    <source>
        <dbReference type="ARBA" id="ARBA00023002"/>
    </source>
</evidence>
<dbReference type="PANTHER" id="PTHR21266:SF32">
    <property type="entry name" value="CHOLESTEROL 7-DESATURASE NVD"/>
    <property type="match status" value="1"/>
</dbReference>
<evidence type="ECO:0000256" key="7">
    <source>
        <dbReference type="ARBA" id="ARBA00022989"/>
    </source>
</evidence>
<organism evidence="18 19">
    <name type="scientific">Adineta ricciae</name>
    <name type="common">Rotifer</name>
    <dbReference type="NCBI Taxonomy" id="249248"/>
    <lineage>
        <taxon>Eukaryota</taxon>
        <taxon>Metazoa</taxon>
        <taxon>Spiralia</taxon>
        <taxon>Gnathifera</taxon>
        <taxon>Rotifera</taxon>
        <taxon>Eurotatoria</taxon>
        <taxon>Bdelloidea</taxon>
        <taxon>Adinetida</taxon>
        <taxon>Adinetidae</taxon>
        <taxon>Adineta</taxon>
    </lineage>
</organism>
<comment type="catalytic activity">
    <reaction evidence="15">
        <text>cholesterol + NADH + O2 + H(+) = 7-dehydrocholesterol + NAD(+) + 2 H2O</text>
        <dbReference type="Rhea" id="RHEA:51644"/>
        <dbReference type="ChEBI" id="CHEBI:15377"/>
        <dbReference type="ChEBI" id="CHEBI:15378"/>
        <dbReference type="ChEBI" id="CHEBI:15379"/>
        <dbReference type="ChEBI" id="CHEBI:16113"/>
        <dbReference type="ChEBI" id="CHEBI:17759"/>
        <dbReference type="ChEBI" id="CHEBI:57540"/>
        <dbReference type="ChEBI" id="CHEBI:57945"/>
        <dbReference type="EC" id="1.14.19.21"/>
    </reaction>
    <physiologicalReaction direction="left-to-right" evidence="15">
        <dbReference type="Rhea" id="RHEA:51645"/>
    </physiologicalReaction>
</comment>
<dbReference type="Gene3D" id="1.10.490.10">
    <property type="entry name" value="Globins"/>
    <property type="match status" value="1"/>
</dbReference>
<keyword evidence="9" id="KW-0408">Iron</keyword>
<comment type="pathway">
    <text evidence="12">Steroid hormone biosynthesis; dafachronic acid biosynthesis.</text>
</comment>
<evidence type="ECO:0000256" key="5">
    <source>
        <dbReference type="ARBA" id="ARBA00022714"/>
    </source>
</evidence>
<dbReference type="SUPFAM" id="SSF50022">
    <property type="entry name" value="ISP domain"/>
    <property type="match status" value="1"/>
</dbReference>
<dbReference type="InterPro" id="IPR036922">
    <property type="entry name" value="Rieske_2Fe-2S_sf"/>
</dbReference>
<evidence type="ECO:0000256" key="4">
    <source>
        <dbReference type="ARBA" id="ARBA00022692"/>
    </source>
</evidence>
<dbReference type="GO" id="GO:0008203">
    <property type="term" value="P:cholesterol metabolic process"/>
    <property type="evidence" value="ECO:0007669"/>
    <property type="project" value="InterPro"/>
</dbReference>
<dbReference type="InterPro" id="IPR017941">
    <property type="entry name" value="Rieske_2Fe-2S"/>
</dbReference>
<comment type="catalytic activity">
    <reaction evidence="16">
        <text>cholesterol + NADPH + O2 + H(+) = 7-dehydrocholesterol + NADP(+) + 2 H2O</text>
        <dbReference type="Rhea" id="RHEA:45024"/>
        <dbReference type="ChEBI" id="CHEBI:15377"/>
        <dbReference type="ChEBI" id="CHEBI:15378"/>
        <dbReference type="ChEBI" id="CHEBI:15379"/>
        <dbReference type="ChEBI" id="CHEBI:16113"/>
        <dbReference type="ChEBI" id="CHEBI:17759"/>
        <dbReference type="ChEBI" id="CHEBI:57783"/>
        <dbReference type="ChEBI" id="CHEBI:58349"/>
        <dbReference type="EC" id="1.14.19.21"/>
    </reaction>
    <physiologicalReaction direction="left-to-right" evidence="16">
        <dbReference type="Rhea" id="RHEA:45025"/>
    </physiologicalReaction>
</comment>
<keyword evidence="5" id="KW-0001">2Fe-2S</keyword>
<dbReference type="Gene3D" id="3.90.380.10">
    <property type="entry name" value="Naphthalene 1,2-dioxygenase Alpha Subunit, Chain A, domain 1"/>
    <property type="match status" value="1"/>
</dbReference>
<evidence type="ECO:0000313" key="18">
    <source>
        <dbReference type="EMBL" id="CAF0945524.1"/>
    </source>
</evidence>
<protein>
    <recommendedName>
        <fullName evidence="14">cholesterol 7-desaturase</fullName>
        <ecNumber evidence="14">1.14.19.21</ecNumber>
    </recommendedName>
</protein>
<accession>A0A814CQH7</accession>
<evidence type="ECO:0000256" key="9">
    <source>
        <dbReference type="ARBA" id="ARBA00023004"/>
    </source>
</evidence>
<comment type="similarity">
    <text evidence="13">Belongs to the cholesterol 7-desaturase family.</text>
</comment>
<evidence type="ECO:0000256" key="2">
    <source>
        <dbReference type="ARBA" id="ARBA00004370"/>
    </source>
</evidence>
<dbReference type="PANTHER" id="PTHR21266">
    <property type="entry name" value="IRON-SULFUR DOMAIN CONTAINING PROTEIN"/>
    <property type="match status" value="1"/>
</dbReference>
<dbReference type="Pfam" id="PF00355">
    <property type="entry name" value="Rieske"/>
    <property type="match status" value="1"/>
</dbReference>
<dbReference type="GO" id="GO:0016020">
    <property type="term" value="C:membrane"/>
    <property type="evidence" value="ECO:0007669"/>
    <property type="project" value="UniProtKB-SubCell"/>
</dbReference>
<evidence type="ECO:0000256" key="1">
    <source>
        <dbReference type="ARBA" id="ARBA00001962"/>
    </source>
</evidence>